<proteinExistence type="inferred from homology"/>
<reference evidence="8 9" key="1">
    <citation type="submission" date="2019-06" db="EMBL/GenBank/DDBJ databases">
        <authorList>
            <person name="Li M."/>
        </authorList>
    </citation>
    <scope>NUCLEOTIDE SEQUENCE [LARGE SCALE GENOMIC DNA]</scope>
    <source>
        <strain evidence="8 9">BGMRC2036</strain>
    </source>
</reference>
<evidence type="ECO:0000313" key="9">
    <source>
        <dbReference type="Proteomes" id="UP000318801"/>
    </source>
</evidence>
<feature type="domain" description="Methyltransferase small" evidence="6">
    <location>
        <begin position="119"/>
        <end position="197"/>
    </location>
</feature>
<feature type="binding site" evidence="5">
    <location>
        <position position="148"/>
    </location>
    <ligand>
        <name>S-adenosyl-L-methionine</name>
        <dbReference type="ChEBI" id="CHEBI:59789"/>
    </ligand>
</feature>
<feature type="binding site" evidence="5">
    <location>
        <position position="177"/>
    </location>
    <ligand>
        <name>S-adenosyl-L-methionine</name>
        <dbReference type="ChEBI" id="CHEBI:59789"/>
    </ligand>
</feature>
<dbReference type="CDD" id="cd02440">
    <property type="entry name" value="AdoMet_MTases"/>
    <property type="match status" value="1"/>
</dbReference>
<feature type="binding site" evidence="5">
    <location>
        <begin position="191"/>
        <end position="194"/>
    </location>
    <ligand>
        <name>substrate</name>
    </ligand>
</feature>
<dbReference type="Proteomes" id="UP000318801">
    <property type="component" value="Unassembled WGS sequence"/>
</dbReference>
<keyword evidence="9" id="KW-1185">Reference proteome</keyword>
<comment type="caution">
    <text evidence="8">The sequence shown here is derived from an EMBL/GenBank/DDBJ whole genome shotgun (WGS) entry which is preliminary data.</text>
</comment>
<dbReference type="NCBIfam" id="TIGR00536">
    <property type="entry name" value="hemK_fam"/>
    <property type="match status" value="1"/>
</dbReference>
<dbReference type="Pfam" id="PF05175">
    <property type="entry name" value="MTS"/>
    <property type="match status" value="1"/>
</dbReference>
<dbReference type="Pfam" id="PF17827">
    <property type="entry name" value="PrmC_N"/>
    <property type="match status" value="1"/>
</dbReference>
<dbReference type="OrthoDB" id="9800643at2"/>
<dbReference type="SUPFAM" id="SSF53335">
    <property type="entry name" value="S-adenosyl-L-methionine-dependent methyltransferases"/>
    <property type="match status" value="1"/>
</dbReference>
<sequence length="286" mass="30797">MVTLRAMFDEACAALAAAGIAEPREEARHLIGGLFSLSLGGLTLEGARLLDDDELARARGAVIRRAAGEPVYRILGAREFYGLDFALGPETLEPRPDTEILVEEALTEMRQIVAMRGAVRFADLGTGTGAIAITLLTQCLQAHAVVSDISQSALEMAQRNALVHKVTERFETRCGSWYAPLDGPFDMIVSNPPYIRTDEIERLQPEVRDHDPRAALDGGDDGLDAYRAIAAGAGKFLVPGGIVALEIGYDQKAPVVAIFETAGFALKRAIRDLGGNDRVVIFKPAR</sequence>
<dbReference type="InterPro" id="IPR004556">
    <property type="entry name" value="HemK-like"/>
</dbReference>
<dbReference type="InterPro" id="IPR019874">
    <property type="entry name" value="RF_methyltr_PrmC"/>
</dbReference>
<evidence type="ECO:0000256" key="5">
    <source>
        <dbReference type="HAMAP-Rule" id="MF_02126"/>
    </source>
</evidence>
<dbReference type="EC" id="2.1.1.297" evidence="5"/>
<dbReference type="Gene3D" id="3.40.50.150">
    <property type="entry name" value="Vaccinia Virus protein VP39"/>
    <property type="match status" value="1"/>
</dbReference>
<dbReference type="PROSITE" id="PS00092">
    <property type="entry name" value="N6_MTASE"/>
    <property type="match status" value="1"/>
</dbReference>
<dbReference type="InterPro" id="IPR007848">
    <property type="entry name" value="Small_mtfrase_dom"/>
</dbReference>
<comment type="similarity">
    <text evidence="5">Belongs to the protein N5-glutamine methyltransferase family. PrmC subfamily.</text>
</comment>
<dbReference type="EMBL" id="VHLG01000002">
    <property type="protein sequence ID" value="TPW32316.1"/>
    <property type="molecule type" value="Genomic_DNA"/>
</dbReference>
<comment type="catalytic activity">
    <reaction evidence="4 5">
        <text>L-glutaminyl-[peptide chain release factor] + S-adenosyl-L-methionine = N(5)-methyl-L-glutaminyl-[peptide chain release factor] + S-adenosyl-L-homocysteine + H(+)</text>
        <dbReference type="Rhea" id="RHEA:42896"/>
        <dbReference type="Rhea" id="RHEA-COMP:10271"/>
        <dbReference type="Rhea" id="RHEA-COMP:10272"/>
        <dbReference type="ChEBI" id="CHEBI:15378"/>
        <dbReference type="ChEBI" id="CHEBI:30011"/>
        <dbReference type="ChEBI" id="CHEBI:57856"/>
        <dbReference type="ChEBI" id="CHEBI:59789"/>
        <dbReference type="ChEBI" id="CHEBI:61891"/>
        <dbReference type="EC" id="2.1.1.297"/>
    </reaction>
</comment>
<dbReference type="AlphaFoldDB" id="A0A506UFI0"/>
<organism evidence="8 9">
    <name type="scientific">Martelella alba</name>
    <dbReference type="NCBI Taxonomy" id="2590451"/>
    <lineage>
        <taxon>Bacteria</taxon>
        <taxon>Pseudomonadati</taxon>
        <taxon>Pseudomonadota</taxon>
        <taxon>Alphaproteobacteria</taxon>
        <taxon>Hyphomicrobiales</taxon>
        <taxon>Aurantimonadaceae</taxon>
        <taxon>Martelella</taxon>
    </lineage>
</organism>
<dbReference type="Gene3D" id="1.10.8.10">
    <property type="entry name" value="DNA helicase RuvA subunit, C-terminal domain"/>
    <property type="match status" value="1"/>
</dbReference>
<feature type="binding site" evidence="5">
    <location>
        <begin position="125"/>
        <end position="129"/>
    </location>
    <ligand>
        <name>S-adenosyl-L-methionine</name>
        <dbReference type="ChEBI" id="CHEBI:59789"/>
    </ligand>
</feature>
<dbReference type="GO" id="GO:0032259">
    <property type="term" value="P:methylation"/>
    <property type="evidence" value="ECO:0007669"/>
    <property type="project" value="UniProtKB-KW"/>
</dbReference>
<dbReference type="InterPro" id="IPR029063">
    <property type="entry name" value="SAM-dependent_MTases_sf"/>
</dbReference>
<evidence type="ECO:0000313" key="8">
    <source>
        <dbReference type="EMBL" id="TPW32316.1"/>
    </source>
</evidence>
<gene>
    <name evidence="5 8" type="primary">prmC</name>
    <name evidence="8" type="ORF">FJU08_04720</name>
</gene>
<comment type="function">
    <text evidence="5">Methylates the class 1 translation termination release factors RF1/PrfA and RF2/PrfB on the glutamine residue of the universally conserved GGQ motif.</text>
</comment>
<dbReference type="GO" id="GO:0102559">
    <property type="term" value="F:peptide chain release factor N(5)-glutamine methyltransferase activity"/>
    <property type="evidence" value="ECO:0007669"/>
    <property type="project" value="UniProtKB-EC"/>
</dbReference>
<accession>A0A506UFI0</accession>
<evidence type="ECO:0000256" key="1">
    <source>
        <dbReference type="ARBA" id="ARBA00022603"/>
    </source>
</evidence>
<dbReference type="NCBIfam" id="TIGR03534">
    <property type="entry name" value="RF_mod_PrmC"/>
    <property type="match status" value="1"/>
</dbReference>
<dbReference type="PANTHER" id="PTHR18895:SF74">
    <property type="entry name" value="MTRF1L RELEASE FACTOR GLUTAMINE METHYLTRANSFERASE"/>
    <property type="match status" value="1"/>
</dbReference>
<protein>
    <recommendedName>
        <fullName evidence="5">Release factor glutamine methyltransferase</fullName>
        <shortName evidence="5">RF MTase</shortName>
        <ecNumber evidence="5">2.1.1.297</ecNumber>
    </recommendedName>
    <alternativeName>
        <fullName evidence="5">N5-glutamine methyltransferase PrmC</fullName>
    </alternativeName>
    <alternativeName>
        <fullName evidence="5">Protein-(glutamine-N5) MTase PrmC</fullName>
    </alternativeName>
    <alternativeName>
        <fullName evidence="5">Protein-glutamine N-methyltransferase PrmC</fullName>
    </alternativeName>
</protein>
<keyword evidence="3 5" id="KW-0949">S-adenosyl-L-methionine</keyword>
<dbReference type="RefSeq" id="WP_141147827.1">
    <property type="nucleotide sequence ID" value="NZ_VHLG01000002.1"/>
</dbReference>
<evidence type="ECO:0000259" key="6">
    <source>
        <dbReference type="Pfam" id="PF05175"/>
    </source>
</evidence>
<dbReference type="InterPro" id="IPR002052">
    <property type="entry name" value="DNA_methylase_N6_adenine_CS"/>
</dbReference>
<dbReference type="GO" id="GO:0003676">
    <property type="term" value="F:nucleic acid binding"/>
    <property type="evidence" value="ECO:0007669"/>
    <property type="project" value="InterPro"/>
</dbReference>
<dbReference type="PANTHER" id="PTHR18895">
    <property type="entry name" value="HEMK METHYLTRANSFERASE"/>
    <property type="match status" value="1"/>
</dbReference>
<dbReference type="InterPro" id="IPR040758">
    <property type="entry name" value="PrmC_N"/>
</dbReference>
<feature type="binding site" evidence="5">
    <location>
        <position position="191"/>
    </location>
    <ligand>
        <name>S-adenosyl-L-methionine</name>
        <dbReference type="ChEBI" id="CHEBI:59789"/>
    </ligand>
</feature>
<dbReference type="InterPro" id="IPR050320">
    <property type="entry name" value="N5-glutamine_MTase"/>
</dbReference>
<evidence type="ECO:0000259" key="7">
    <source>
        <dbReference type="Pfam" id="PF17827"/>
    </source>
</evidence>
<dbReference type="HAMAP" id="MF_02126">
    <property type="entry name" value="RF_methyltr_PrmC"/>
    <property type="match status" value="1"/>
</dbReference>
<evidence type="ECO:0000256" key="3">
    <source>
        <dbReference type="ARBA" id="ARBA00022691"/>
    </source>
</evidence>
<feature type="domain" description="Release factor glutamine methyltransferase N-terminal" evidence="7">
    <location>
        <begin position="9"/>
        <end position="76"/>
    </location>
</feature>
<keyword evidence="1 5" id="KW-0489">Methyltransferase</keyword>
<evidence type="ECO:0000256" key="2">
    <source>
        <dbReference type="ARBA" id="ARBA00022679"/>
    </source>
</evidence>
<name>A0A506UFI0_9HYPH</name>
<evidence type="ECO:0000256" key="4">
    <source>
        <dbReference type="ARBA" id="ARBA00048391"/>
    </source>
</evidence>
<keyword evidence="2 5" id="KW-0808">Transferase</keyword>